<dbReference type="AlphaFoldDB" id="A0A8S1RK17"/>
<feature type="transmembrane region" description="Helical" evidence="1">
    <location>
        <begin position="220"/>
        <end position="239"/>
    </location>
</feature>
<evidence type="ECO:0000313" key="3">
    <source>
        <dbReference type="Proteomes" id="UP000692954"/>
    </source>
</evidence>
<evidence type="ECO:0000256" key="1">
    <source>
        <dbReference type="SAM" id="Phobius"/>
    </source>
</evidence>
<proteinExistence type="predicted"/>
<protein>
    <recommendedName>
        <fullName evidence="4">Transmembrane protein</fullName>
    </recommendedName>
</protein>
<feature type="transmembrane region" description="Helical" evidence="1">
    <location>
        <begin position="273"/>
        <end position="300"/>
    </location>
</feature>
<feature type="transmembrane region" description="Helical" evidence="1">
    <location>
        <begin position="137"/>
        <end position="160"/>
    </location>
</feature>
<accession>A0A8S1RK17</accession>
<dbReference type="Proteomes" id="UP000692954">
    <property type="component" value="Unassembled WGS sequence"/>
</dbReference>
<evidence type="ECO:0008006" key="4">
    <source>
        <dbReference type="Google" id="ProtNLM"/>
    </source>
</evidence>
<feature type="transmembrane region" description="Helical" evidence="1">
    <location>
        <begin position="245"/>
        <end position="261"/>
    </location>
</feature>
<sequence>MKDKLKKLISNFEFLIKKLTDFFIVLIEKIAFCFWNGESFILNFLQTIFLQIQESVKFCVNLVIYYIKYFKNILIYHSFAIIDYCLEKYEQLKQNFIYPFLLKINEIYNKIKDFIIYSGKKTLNTIKSIWIFFKDKVLIKLKVIIVNYCCSTLKLFLLLWNGIKKLFLKVKQLFYKIRAQFAKIFEKLYIIMQNILQIIKILAKKMYYQTNYLCNKIYNIAKYCIFKIMTFIIFVQHQINLGVQMFKGFMLYLFKLILKLIKQIVELQCKIILKFILALEILSPIFCLIDQILDMVYFIFSEPILLFNKIIEQGIDLFIYTILNKFYIGIKLLSEKLIQFLLKLERFIGIIIKQAKKITKIIYQKLINPIVKIVICYYKVIMKALKFIVQELKNLKDMIKYNYILPIRASIRLFGVKIKESLIKITQYVIQIMKYGVNQLKLALIFLKDQISAIKKSIANLINQFLQITKRVIFQQIKFVYGILIDSLKQFKQQIILMFKSLKKMIYNFNQAFREITVAQYKIILSQFKIILAQLKLIKETIKSLFKEYKNQVKQSMIEQLKAIKIIIKDLYHQQKQSLIQLKMQMIQQKAQIKQFVIQQKQATANQLRIIKQNIKMQSIQVKDSIVILKNDLKYSFVTMFKRN</sequence>
<keyword evidence="3" id="KW-1185">Reference proteome</keyword>
<reference evidence="2" key="1">
    <citation type="submission" date="2021-01" db="EMBL/GenBank/DDBJ databases">
        <authorList>
            <consortium name="Genoscope - CEA"/>
            <person name="William W."/>
        </authorList>
    </citation>
    <scope>NUCLEOTIDE SEQUENCE</scope>
</reference>
<comment type="caution">
    <text evidence="2">The sequence shown here is derived from an EMBL/GenBank/DDBJ whole genome shotgun (WGS) entry which is preliminary data.</text>
</comment>
<evidence type="ECO:0000313" key="2">
    <source>
        <dbReference type="EMBL" id="CAD8127763.1"/>
    </source>
</evidence>
<keyword evidence="1" id="KW-0812">Transmembrane</keyword>
<gene>
    <name evidence="2" type="ORF">PSON_ATCC_30995.1.T1790089</name>
</gene>
<keyword evidence="1" id="KW-0472">Membrane</keyword>
<name>A0A8S1RK17_9CILI</name>
<organism evidence="2 3">
    <name type="scientific">Paramecium sonneborni</name>
    <dbReference type="NCBI Taxonomy" id="65129"/>
    <lineage>
        <taxon>Eukaryota</taxon>
        <taxon>Sar</taxon>
        <taxon>Alveolata</taxon>
        <taxon>Ciliophora</taxon>
        <taxon>Intramacronucleata</taxon>
        <taxon>Oligohymenophorea</taxon>
        <taxon>Peniculida</taxon>
        <taxon>Parameciidae</taxon>
        <taxon>Paramecium</taxon>
    </lineage>
</organism>
<dbReference type="EMBL" id="CAJJDN010000179">
    <property type="protein sequence ID" value="CAD8127763.1"/>
    <property type="molecule type" value="Genomic_DNA"/>
</dbReference>
<keyword evidence="1" id="KW-1133">Transmembrane helix</keyword>